<feature type="domain" description="GHMP kinase C-terminal" evidence="13">
    <location>
        <begin position="290"/>
        <end position="366"/>
    </location>
</feature>
<proteinExistence type="inferred from homology"/>
<reference evidence="15 16" key="1">
    <citation type="submission" date="2012-08" db="EMBL/GenBank/DDBJ databases">
        <title>Whole genome shotgun sequence of Kineosphaera limosa NBRC 100340.</title>
        <authorList>
            <person name="Yoshida I."/>
            <person name="Isaki S."/>
            <person name="Hosoyama A."/>
            <person name="Tsuchikane K."/>
            <person name="Katsumata H."/>
            <person name="Ando Y."/>
            <person name="Ohji S."/>
            <person name="Hamada M."/>
            <person name="Tamura T."/>
            <person name="Yamazoe A."/>
            <person name="Yamazaki S."/>
            <person name="Fujita N."/>
        </authorList>
    </citation>
    <scope>NUCLEOTIDE SEQUENCE [LARGE SCALE GENOMIC DNA]</scope>
    <source>
        <strain evidence="15 16">NBRC 100340</strain>
    </source>
</reference>
<dbReference type="NCBIfam" id="TIGR00131">
    <property type="entry name" value="gal_kin"/>
    <property type="match status" value="1"/>
</dbReference>
<evidence type="ECO:0000256" key="2">
    <source>
        <dbReference type="ARBA" id="ARBA00022490"/>
    </source>
</evidence>
<evidence type="ECO:0000313" key="16">
    <source>
        <dbReference type="Proteomes" id="UP000008366"/>
    </source>
</evidence>
<organism evidence="15 16">
    <name type="scientific">Kineosphaera limosa NBRC 100340</name>
    <dbReference type="NCBI Taxonomy" id="1184609"/>
    <lineage>
        <taxon>Bacteria</taxon>
        <taxon>Bacillati</taxon>
        <taxon>Actinomycetota</taxon>
        <taxon>Actinomycetes</taxon>
        <taxon>Micrococcales</taxon>
        <taxon>Dermatophilaceae</taxon>
        <taxon>Kineosphaera</taxon>
    </lineage>
</organism>
<dbReference type="InterPro" id="IPR036554">
    <property type="entry name" value="GHMP_kinase_C_sf"/>
</dbReference>
<dbReference type="RefSeq" id="WP_006591056.1">
    <property type="nucleotide sequence ID" value="NZ_BAHD01000005.1"/>
</dbReference>
<keyword evidence="3" id="KW-0808">Transferase</keyword>
<dbReference type="InterPro" id="IPR014721">
    <property type="entry name" value="Ribsml_uS5_D2-typ_fold_subgr"/>
</dbReference>
<dbReference type="PROSITE" id="PS00106">
    <property type="entry name" value="GALACTOKINASE"/>
    <property type="match status" value="1"/>
</dbReference>
<dbReference type="EC" id="2.7.1.6" evidence="11"/>
<dbReference type="GO" id="GO:0046872">
    <property type="term" value="F:metal ion binding"/>
    <property type="evidence" value="ECO:0007669"/>
    <property type="project" value="UniProtKB-KW"/>
</dbReference>
<keyword evidence="2" id="KW-0963">Cytoplasm</keyword>
<evidence type="ECO:0000256" key="11">
    <source>
        <dbReference type="NCBIfam" id="TIGR00131"/>
    </source>
</evidence>
<dbReference type="PIRSF" id="PIRSF000530">
    <property type="entry name" value="Galactokinase"/>
    <property type="match status" value="1"/>
</dbReference>
<evidence type="ECO:0000259" key="13">
    <source>
        <dbReference type="Pfam" id="PF08544"/>
    </source>
</evidence>
<dbReference type="InterPro" id="IPR019539">
    <property type="entry name" value="GalKase_N"/>
</dbReference>
<comment type="caution">
    <text evidence="15">The sequence shown here is derived from an EMBL/GenBank/DDBJ whole genome shotgun (WGS) entry which is preliminary data.</text>
</comment>
<dbReference type="PANTHER" id="PTHR10457:SF7">
    <property type="entry name" value="GALACTOKINASE-RELATED"/>
    <property type="match status" value="1"/>
</dbReference>
<protein>
    <recommendedName>
        <fullName evidence="11">Galactokinase</fullName>
        <ecNumber evidence="11">2.7.1.6</ecNumber>
    </recommendedName>
</protein>
<dbReference type="PANTHER" id="PTHR10457">
    <property type="entry name" value="MEVALONATE KINASE/GALACTOKINASE"/>
    <property type="match status" value="1"/>
</dbReference>
<feature type="domain" description="GHMP kinase N-terminal" evidence="12">
    <location>
        <begin position="94"/>
        <end position="181"/>
    </location>
</feature>
<dbReference type="InterPro" id="IPR020568">
    <property type="entry name" value="Ribosomal_Su5_D2-typ_SF"/>
</dbReference>
<dbReference type="SUPFAM" id="SSF55060">
    <property type="entry name" value="GHMP Kinase, C-terminal domain"/>
    <property type="match status" value="1"/>
</dbReference>
<feature type="domain" description="Galactokinase N-terminal" evidence="14">
    <location>
        <begin position="10"/>
        <end position="58"/>
    </location>
</feature>
<dbReference type="GO" id="GO:0004335">
    <property type="term" value="F:galactokinase activity"/>
    <property type="evidence" value="ECO:0007669"/>
    <property type="project" value="UniProtKB-UniRule"/>
</dbReference>
<evidence type="ECO:0000256" key="10">
    <source>
        <dbReference type="ARBA" id="ARBA00023277"/>
    </source>
</evidence>
<dbReference type="Pfam" id="PF00288">
    <property type="entry name" value="GHMP_kinases_N"/>
    <property type="match status" value="1"/>
</dbReference>
<keyword evidence="4" id="KW-0479">Metal-binding</keyword>
<dbReference type="InterPro" id="IPR019741">
    <property type="entry name" value="Galactokinase_CS"/>
</dbReference>
<dbReference type="Gene3D" id="3.30.230.10">
    <property type="match status" value="1"/>
</dbReference>
<evidence type="ECO:0000259" key="12">
    <source>
        <dbReference type="Pfam" id="PF00288"/>
    </source>
</evidence>
<dbReference type="Pfam" id="PF10509">
    <property type="entry name" value="GalKase_gal_bdg"/>
    <property type="match status" value="1"/>
</dbReference>
<evidence type="ECO:0000256" key="1">
    <source>
        <dbReference type="ARBA" id="ARBA00006566"/>
    </source>
</evidence>
<dbReference type="InterPro" id="IPR006204">
    <property type="entry name" value="GHMP_kinase_N_dom"/>
</dbReference>
<dbReference type="InterPro" id="IPR006206">
    <property type="entry name" value="Mevalonate/galactokinase"/>
</dbReference>
<keyword evidence="5" id="KW-0547">Nucleotide-binding</keyword>
<dbReference type="InterPro" id="IPR013750">
    <property type="entry name" value="GHMP_kinase_C_dom"/>
</dbReference>
<keyword evidence="16" id="KW-1185">Reference proteome</keyword>
<evidence type="ECO:0000256" key="5">
    <source>
        <dbReference type="ARBA" id="ARBA00022741"/>
    </source>
</evidence>
<evidence type="ECO:0000259" key="14">
    <source>
        <dbReference type="Pfam" id="PF10509"/>
    </source>
</evidence>
<evidence type="ECO:0000256" key="8">
    <source>
        <dbReference type="ARBA" id="ARBA00022842"/>
    </source>
</evidence>
<evidence type="ECO:0000313" key="15">
    <source>
        <dbReference type="EMBL" id="GAB94523.1"/>
    </source>
</evidence>
<dbReference type="GO" id="GO:0005524">
    <property type="term" value="F:ATP binding"/>
    <property type="evidence" value="ECO:0007669"/>
    <property type="project" value="UniProtKB-UniRule"/>
</dbReference>
<dbReference type="STRING" id="1184609.KILIM_005_01400"/>
<name>K6VE86_9MICO</name>
<dbReference type="AlphaFoldDB" id="K6VE86"/>
<comment type="similarity">
    <text evidence="1">Belongs to the GHMP kinase family. GalK subfamily.</text>
</comment>
<keyword evidence="10" id="KW-0119">Carbohydrate metabolism</keyword>
<dbReference type="EMBL" id="BAHD01000005">
    <property type="protein sequence ID" value="GAB94523.1"/>
    <property type="molecule type" value="Genomic_DNA"/>
</dbReference>
<dbReference type="Gene3D" id="3.30.70.890">
    <property type="entry name" value="GHMP kinase, C-terminal domain"/>
    <property type="match status" value="1"/>
</dbReference>
<evidence type="ECO:0000256" key="9">
    <source>
        <dbReference type="ARBA" id="ARBA00023144"/>
    </source>
</evidence>
<dbReference type="FunFam" id="3.30.230.10:FF:000017">
    <property type="entry name" value="Galactokinase"/>
    <property type="match status" value="1"/>
</dbReference>
<accession>K6VE86</accession>
<dbReference type="Pfam" id="PF08544">
    <property type="entry name" value="GHMP_kinases_C"/>
    <property type="match status" value="1"/>
</dbReference>
<dbReference type="GO" id="GO:0005829">
    <property type="term" value="C:cytosol"/>
    <property type="evidence" value="ECO:0007669"/>
    <property type="project" value="TreeGrafter"/>
</dbReference>
<dbReference type="Proteomes" id="UP000008366">
    <property type="component" value="Unassembled WGS sequence"/>
</dbReference>
<dbReference type="GO" id="GO:0006012">
    <property type="term" value="P:galactose metabolic process"/>
    <property type="evidence" value="ECO:0007669"/>
    <property type="project" value="UniProtKB-UniRule"/>
</dbReference>
<sequence length="388" mass="40214">MSEQEHAAQLFEELHGRAPAGVWAAPGRVNLIGEHTDYNEGFVLPLAIRQRCVVAAAPATGAQSSVTSAQRPGETIRFTAADLTPGAVEGWAAYVAGVLWALREAGHDVGDVDLVVDSTVPLGASLSSSAAIECAVASAAAGLAGIDLDATQIALLAQRAENDYVGMPCGVMDQMASMHGKPGQLVFIDTRTLDVRNVPFDLSGSGLALLVIDTRAPHALVDGEYAARRRDCEEAARQLGVTALRDISGDELDDALAKLSDDTLRKRARHVVTEDDRVLTVVDILGSGADPREIGPLLTASHASMRDDFEITVPHVDVAVDAALAAGAVGARMTGGGFGGSIIALVAAQGPAGAEAVADAVRQAYSERGWTSPAPFVTQAEQGATRLT</sequence>
<dbReference type="PRINTS" id="PR00959">
    <property type="entry name" value="MEVGALKINASE"/>
</dbReference>
<dbReference type="FunFam" id="3.30.70.890:FF:000001">
    <property type="entry name" value="Galactokinase"/>
    <property type="match status" value="1"/>
</dbReference>
<dbReference type="InterPro" id="IPR000705">
    <property type="entry name" value="Galactokinase"/>
</dbReference>
<dbReference type="eggNOG" id="COG0153">
    <property type="taxonomic scope" value="Bacteria"/>
</dbReference>
<evidence type="ECO:0000256" key="7">
    <source>
        <dbReference type="ARBA" id="ARBA00022840"/>
    </source>
</evidence>
<keyword evidence="6 15" id="KW-0418">Kinase</keyword>
<dbReference type="OrthoDB" id="250531at2"/>
<dbReference type="PRINTS" id="PR00473">
    <property type="entry name" value="GALCTOKINASE"/>
</dbReference>
<keyword evidence="7" id="KW-0067">ATP-binding</keyword>
<keyword evidence="8" id="KW-0460">Magnesium</keyword>
<gene>
    <name evidence="15" type="primary">galK</name>
    <name evidence="15" type="ORF">KILIM_005_01400</name>
</gene>
<evidence type="ECO:0000256" key="6">
    <source>
        <dbReference type="ARBA" id="ARBA00022777"/>
    </source>
</evidence>
<evidence type="ECO:0000256" key="3">
    <source>
        <dbReference type="ARBA" id="ARBA00022679"/>
    </source>
</evidence>
<dbReference type="SUPFAM" id="SSF54211">
    <property type="entry name" value="Ribosomal protein S5 domain 2-like"/>
    <property type="match status" value="1"/>
</dbReference>
<keyword evidence="9" id="KW-0299">Galactose metabolism</keyword>
<evidence type="ECO:0000256" key="4">
    <source>
        <dbReference type="ARBA" id="ARBA00022723"/>
    </source>
</evidence>